<feature type="compositionally biased region" description="Basic and acidic residues" evidence="1">
    <location>
        <begin position="450"/>
        <end position="460"/>
    </location>
</feature>
<evidence type="ECO:0000313" key="4">
    <source>
        <dbReference type="Proteomes" id="UP001242480"/>
    </source>
</evidence>
<dbReference type="Pfam" id="PF01642">
    <property type="entry name" value="MM_CoA_mutase"/>
    <property type="match status" value="1"/>
</dbReference>
<evidence type="ECO:0000256" key="1">
    <source>
        <dbReference type="SAM" id="MobiDB-lite"/>
    </source>
</evidence>
<dbReference type="PANTHER" id="PTHR48101">
    <property type="entry name" value="METHYLMALONYL-COA MUTASE, MITOCHONDRIAL-RELATED"/>
    <property type="match status" value="1"/>
</dbReference>
<dbReference type="EC" id="5.4.99.2" evidence="3"/>
<dbReference type="RefSeq" id="WP_307272626.1">
    <property type="nucleotide sequence ID" value="NZ_JAUSVX010000004.1"/>
</dbReference>
<evidence type="ECO:0000259" key="2">
    <source>
        <dbReference type="Pfam" id="PF01642"/>
    </source>
</evidence>
<dbReference type="InterPro" id="IPR016176">
    <property type="entry name" value="Cbl-dep_enz_cat"/>
</dbReference>
<gene>
    <name evidence="3" type="ORF">QO011_002710</name>
</gene>
<dbReference type="InterPro" id="IPR006099">
    <property type="entry name" value="MeMalonylCoA_mutase_a/b_cat"/>
</dbReference>
<dbReference type="SUPFAM" id="SSF51703">
    <property type="entry name" value="Cobalamin (vitamin B12)-dependent enzymes"/>
    <property type="match status" value="1"/>
</dbReference>
<protein>
    <submittedName>
        <fullName evidence="3">Methylmalonyl-CoA mutase</fullName>
        <ecNumber evidence="3">5.4.99.2</ecNumber>
    </submittedName>
</protein>
<name>A0ABU0J8W0_9HYPH</name>
<evidence type="ECO:0000313" key="3">
    <source>
        <dbReference type="EMBL" id="MDQ0469694.1"/>
    </source>
</evidence>
<feature type="region of interest" description="Disordered" evidence="1">
    <location>
        <begin position="430"/>
        <end position="460"/>
    </location>
</feature>
<comment type="caution">
    <text evidence="3">The sequence shown here is derived from an EMBL/GenBank/DDBJ whole genome shotgun (WGS) entry which is preliminary data.</text>
</comment>
<organism evidence="3 4">
    <name type="scientific">Labrys wisconsinensis</name>
    <dbReference type="NCBI Taxonomy" id="425677"/>
    <lineage>
        <taxon>Bacteria</taxon>
        <taxon>Pseudomonadati</taxon>
        <taxon>Pseudomonadota</taxon>
        <taxon>Alphaproteobacteria</taxon>
        <taxon>Hyphomicrobiales</taxon>
        <taxon>Xanthobacteraceae</taxon>
        <taxon>Labrys</taxon>
    </lineage>
</organism>
<accession>A0ABU0J8W0</accession>
<dbReference type="Gene3D" id="3.20.20.240">
    <property type="entry name" value="Methylmalonyl-CoA mutase"/>
    <property type="match status" value="1"/>
</dbReference>
<reference evidence="3 4" key="1">
    <citation type="submission" date="2023-07" db="EMBL/GenBank/DDBJ databases">
        <title>Genomic Encyclopedia of Type Strains, Phase IV (KMG-IV): sequencing the most valuable type-strain genomes for metagenomic binning, comparative biology and taxonomic classification.</title>
        <authorList>
            <person name="Goeker M."/>
        </authorList>
    </citation>
    <scope>NUCLEOTIDE SEQUENCE [LARGE SCALE GENOMIC DNA]</scope>
    <source>
        <strain evidence="3 4">DSM 19619</strain>
    </source>
</reference>
<dbReference type="EMBL" id="JAUSVX010000004">
    <property type="protein sequence ID" value="MDQ0469694.1"/>
    <property type="molecule type" value="Genomic_DNA"/>
</dbReference>
<proteinExistence type="predicted"/>
<feature type="domain" description="Methylmalonyl-CoA mutase alpha/beta chain catalytic" evidence="2">
    <location>
        <begin position="56"/>
        <end position="405"/>
    </location>
</feature>
<keyword evidence="4" id="KW-1185">Reference proteome</keyword>
<keyword evidence="3" id="KW-0413">Isomerase</keyword>
<dbReference type="Proteomes" id="UP001242480">
    <property type="component" value="Unassembled WGS sequence"/>
</dbReference>
<dbReference type="PANTHER" id="PTHR48101:SF4">
    <property type="entry name" value="METHYLMALONYL-COA MUTASE, MITOCHONDRIAL"/>
    <property type="match status" value="1"/>
</dbReference>
<dbReference type="GO" id="GO:0004494">
    <property type="term" value="F:methylmalonyl-CoA mutase activity"/>
    <property type="evidence" value="ECO:0007669"/>
    <property type="project" value="UniProtKB-EC"/>
</dbReference>
<sequence length="460" mass="47297">MTTGPTRDAWLQAVAGVLKGAPLETLRWHLPGGAAIEPLYPRAAGAAPVIGRPPGTRWRIVQRVDHPDAGEANALALADLEGGADGLTLVLAGAAAARGFGLAAPDIDTLERALDRVELDLITLRLDAGAAAPAAAASLLALAQRRGLAAGRLAISIGYDPVGILAAQGRLPPEGAVGELVAALERAGHAGPALTADGRPYHEAGASGSQELAAVLATGLAHLRVLEKAGLTLEQAARRIDFVLAADADIVLTLSKFRALRRLWARVEAACGLRPEPACLHAETAWRMLARRDPPTNMLRGTIAAFAAGLGGADSIGVLPFTAALGLPDAFARRVARNAQHELMAEANLHRVTDPAAGAGTFEAVTDMLCTEAWAMFQAIERQGGAIAALLSGWLQDEIAAGLAGAPEPVIVGTTRFALAHEAETAVLAPAPPAPVADGGLDGRPLPARRAAEPFERVSP</sequence>